<evidence type="ECO:0000256" key="1">
    <source>
        <dbReference type="ARBA" id="ARBA00022737"/>
    </source>
</evidence>
<evidence type="ECO:0008006" key="5">
    <source>
        <dbReference type="Google" id="ProtNLM"/>
    </source>
</evidence>
<proteinExistence type="predicted"/>
<dbReference type="PANTHER" id="PTHR47447">
    <property type="entry name" value="OS03G0856100 PROTEIN"/>
    <property type="match status" value="1"/>
</dbReference>
<dbReference type="PANTHER" id="PTHR47447:SF17">
    <property type="entry name" value="OS12G0638900 PROTEIN"/>
    <property type="match status" value="1"/>
</dbReference>
<evidence type="ECO:0000256" key="2">
    <source>
        <dbReference type="PROSITE-ProRule" id="PRU00708"/>
    </source>
</evidence>
<name>A0ABN9RBF3_9DINO</name>
<keyword evidence="1" id="KW-0677">Repeat</keyword>
<dbReference type="PROSITE" id="PS51375">
    <property type="entry name" value="PPR"/>
    <property type="match status" value="1"/>
</dbReference>
<dbReference type="Pfam" id="PF13041">
    <property type="entry name" value="PPR_2"/>
    <property type="match status" value="1"/>
</dbReference>
<comment type="caution">
    <text evidence="3">The sequence shown here is derived from an EMBL/GenBank/DDBJ whole genome shotgun (WGS) entry which is preliminary data.</text>
</comment>
<dbReference type="InterPro" id="IPR011990">
    <property type="entry name" value="TPR-like_helical_dom_sf"/>
</dbReference>
<evidence type="ECO:0000313" key="4">
    <source>
        <dbReference type="Proteomes" id="UP001189429"/>
    </source>
</evidence>
<gene>
    <name evidence="3" type="ORF">PCOR1329_LOCUS18288</name>
</gene>
<dbReference type="Proteomes" id="UP001189429">
    <property type="component" value="Unassembled WGS sequence"/>
</dbReference>
<protein>
    <recommendedName>
        <fullName evidence="5">Pentacotripeptide-repeat region of PRORP domain-containing protein</fullName>
    </recommendedName>
</protein>
<organism evidence="3 4">
    <name type="scientific">Prorocentrum cordatum</name>
    <dbReference type="NCBI Taxonomy" id="2364126"/>
    <lineage>
        <taxon>Eukaryota</taxon>
        <taxon>Sar</taxon>
        <taxon>Alveolata</taxon>
        <taxon>Dinophyceae</taxon>
        <taxon>Prorocentrales</taxon>
        <taxon>Prorocentraceae</taxon>
        <taxon>Prorocentrum</taxon>
    </lineage>
</organism>
<dbReference type="EMBL" id="CAUYUJ010005743">
    <property type="protein sequence ID" value="CAK0814780.1"/>
    <property type="molecule type" value="Genomic_DNA"/>
</dbReference>
<sequence>ATTSLTTAATTTKRNCPPSLIGACGAGQSWRAALGLVDQLEAERLRPSIVTFGAAIGVCKISQQWQEGLALLDRLEGHLLEPNAITLNVLASACGNAPWGQCLSLFSELRRRSLTADVRTYTTVVCAHARVHKWQHALQVLSEMRLARCEPNENTYANAITACAEGRQKERALELARRFRERQK</sequence>
<accession>A0ABN9RBF3</accession>
<keyword evidence="4" id="KW-1185">Reference proteome</keyword>
<reference evidence="3" key="1">
    <citation type="submission" date="2023-10" db="EMBL/GenBank/DDBJ databases">
        <authorList>
            <person name="Chen Y."/>
            <person name="Shah S."/>
            <person name="Dougan E. K."/>
            <person name="Thang M."/>
            <person name="Chan C."/>
        </authorList>
    </citation>
    <scope>NUCLEOTIDE SEQUENCE [LARGE SCALE GENOMIC DNA]</scope>
</reference>
<evidence type="ECO:0000313" key="3">
    <source>
        <dbReference type="EMBL" id="CAK0814780.1"/>
    </source>
</evidence>
<feature type="non-terminal residue" evidence="3">
    <location>
        <position position="1"/>
    </location>
</feature>
<dbReference type="Gene3D" id="1.25.40.10">
    <property type="entry name" value="Tetratricopeptide repeat domain"/>
    <property type="match status" value="1"/>
</dbReference>
<dbReference type="InterPro" id="IPR002885">
    <property type="entry name" value="PPR_rpt"/>
</dbReference>
<dbReference type="NCBIfam" id="TIGR00756">
    <property type="entry name" value="PPR"/>
    <property type="match status" value="1"/>
</dbReference>
<feature type="non-terminal residue" evidence="3">
    <location>
        <position position="184"/>
    </location>
</feature>
<feature type="repeat" description="PPR" evidence="2">
    <location>
        <begin position="117"/>
        <end position="151"/>
    </location>
</feature>